<dbReference type="InterPro" id="IPR049490">
    <property type="entry name" value="C883_1060-like_KR_N"/>
</dbReference>
<dbReference type="Pfam" id="PF23024">
    <property type="entry name" value="AMP-dom_DIP2-like"/>
    <property type="match status" value="1"/>
</dbReference>
<dbReference type="Gene3D" id="1.10.1200.10">
    <property type="entry name" value="ACP-like"/>
    <property type="match status" value="1"/>
</dbReference>
<dbReference type="KEGG" id="glj:GKIL_1830"/>
<dbReference type="SMART" id="SM00822">
    <property type="entry name" value="PKS_KR"/>
    <property type="match status" value="1"/>
</dbReference>
<evidence type="ECO:0000313" key="6">
    <source>
        <dbReference type="Proteomes" id="UP000017396"/>
    </source>
</evidence>
<dbReference type="PANTHER" id="PTHR22754:SF32">
    <property type="entry name" value="DISCO-INTERACTING PROTEIN 2"/>
    <property type="match status" value="1"/>
</dbReference>
<dbReference type="InterPro" id="IPR042099">
    <property type="entry name" value="ANL_N_sf"/>
</dbReference>
<dbReference type="SUPFAM" id="SSF56801">
    <property type="entry name" value="Acetyl-CoA synthetase-like"/>
    <property type="match status" value="2"/>
</dbReference>
<dbReference type="SUPFAM" id="SSF51735">
    <property type="entry name" value="NAD(P)-binding Rossmann-fold domains"/>
    <property type="match status" value="2"/>
</dbReference>
<dbReference type="EMBL" id="CP003587">
    <property type="protein sequence ID" value="AGY58076.1"/>
    <property type="molecule type" value="Genomic_DNA"/>
</dbReference>
<dbReference type="Gene3D" id="3.40.50.12780">
    <property type="entry name" value="N-terminal domain of ligase-like"/>
    <property type="match status" value="1"/>
</dbReference>
<dbReference type="InterPro" id="IPR057326">
    <property type="entry name" value="KR_dom"/>
</dbReference>
<keyword evidence="6" id="KW-1185">Reference proteome</keyword>
<proteinExistence type="inferred from homology"/>
<dbReference type="GO" id="GO:0031177">
    <property type="term" value="F:phosphopantetheine binding"/>
    <property type="evidence" value="ECO:0007669"/>
    <property type="project" value="InterPro"/>
</dbReference>
<dbReference type="Gene3D" id="3.30.300.30">
    <property type="match status" value="2"/>
</dbReference>
<dbReference type="PANTHER" id="PTHR22754">
    <property type="entry name" value="DISCO-INTERACTING PROTEIN 2 DIP2 -RELATED"/>
    <property type="match status" value="1"/>
</dbReference>
<feature type="domain" description="Carrier" evidence="4">
    <location>
        <begin position="1307"/>
        <end position="1382"/>
    </location>
</feature>
<gene>
    <name evidence="5" type="ORF">GKIL_1830</name>
</gene>
<evidence type="ECO:0000259" key="4">
    <source>
        <dbReference type="PROSITE" id="PS50075"/>
    </source>
</evidence>
<dbReference type="InterPro" id="IPR045851">
    <property type="entry name" value="AMP-bd_C_sf"/>
</dbReference>
<dbReference type="eggNOG" id="COG0318">
    <property type="taxonomic scope" value="Bacteria"/>
</dbReference>
<dbReference type="InterPro" id="IPR020845">
    <property type="entry name" value="AMP-binding_CS"/>
</dbReference>
<keyword evidence="5" id="KW-0436">Ligase</keyword>
<dbReference type="Pfam" id="PF08659">
    <property type="entry name" value="KR"/>
    <property type="match status" value="1"/>
</dbReference>
<dbReference type="InterPro" id="IPR020806">
    <property type="entry name" value="PKS_PP-bd"/>
</dbReference>
<comment type="similarity">
    <text evidence="1">Belongs to the ATP-dependent AMP-binding enzyme family.</text>
</comment>
<dbReference type="Proteomes" id="UP000017396">
    <property type="component" value="Chromosome"/>
</dbReference>
<evidence type="ECO:0000256" key="3">
    <source>
        <dbReference type="ARBA" id="ARBA00022553"/>
    </source>
</evidence>
<dbReference type="Pfam" id="PF21394">
    <property type="entry name" value="Beta-ketacyl_N"/>
    <property type="match status" value="1"/>
</dbReference>
<dbReference type="InterPro" id="IPR025110">
    <property type="entry name" value="AMP-bd_C"/>
</dbReference>
<dbReference type="InterPro" id="IPR036736">
    <property type="entry name" value="ACP-like_sf"/>
</dbReference>
<dbReference type="GO" id="GO:0016874">
    <property type="term" value="F:ligase activity"/>
    <property type="evidence" value="ECO:0007669"/>
    <property type="project" value="UniProtKB-KW"/>
</dbReference>
<dbReference type="PROSITE" id="PS50075">
    <property type="entry name" value="CARRIER"/>
    <property type="match status" value="1"/>
</dbReference>
<evidence type="ECO:0000313" key="5">
    <source>
        <dbReference type="EMBL" id="AGY58076.1"/>
    </source>
</evidence>
<dbReference type="Gene3D" id="3.40.50.720">
    <property type="entry name" value="NAD(P)-binding Rossmann-like Domain"/>
    <property type="match status" value="1"/>
</dbReference>
<keyword evidence="2" id="KW-0596">Phosphopantetheine</keyword>
<protein>
    <submittedName>
        <fullName evidence="5">AMP-dependent synthetase and ligase</fullName>
    </submittedName>
</protein>
<dbReference type="InterPro" id="IPR013968">
    <property type="entry name" value="PKS_KR"/>
</dbReference>
<dbReference type="eggNOG" id="COG1020">
    <property type="taxonomic scope" value="Bacteria"/>
</dbReference>
<dbReference type="STRING" id="1183438.GKIL_1830"/>
<dbReference type="eggNOG" id="COG1028">
    <property type="taxonomic scope" value="Bacteria"/>
</dbReference>
<dbReference type="SUPFAM" id="SSF47336">
    <property type="entry name" value="ACP-like"/>
    <property type="match status" value="1"/>
</dbReference>
<dbReference type="Pfam" id="PF00501">
    <property type="entry name" value="AMP-binding"/>
    <property type="match status" value="1"/>
</dbReference>
<organism evidence="5 6">
    <name type="scientific">Gloeobacter kilaueensis (strain ATCC BAA-2537 / CCAP 1431/1 / ULC 316 / JS1)</name>
    <dbReference type="NCBI Taxonomy" id="1183438"/>
    <lineage>
        <taxon>Bacteria</taxon>
        <taxon>Bacillati</taxon>
        <taxon>Cyanobacteriota</taxon>
        <taxon>Cyanophyceae</taxon>
        <taxon>Gloeobacterales</taxon>
        <taxon>Gloeobacteraceae</taxon>
        <taxon>Gloeobacter</taxon>
    </lineage>
</organism>
<dbReference type="HOGENOM" id="CLU_000895_0_0_3"/>
<evidence type="ECO:0000256" key="1">
    <source>
        <dbReference type="ARBA" id="ARBA00006432"/>
    </source>
</evidence>
<dbReference type="Pfam" id="PF00550">
    <property type="entry name" value="PP-binding"/>
    <property type="match status" value="1"/>
</dbReference>
<accession>U5QGL8</accession>
<dbReference type="InterPro" id="IPR000873">
    <property type="entry name" value="AMP-dep_synth/lig_dom"/>
</dbReference>
<dbReference type="PATRIC" id="fig|1183438.3.peg.1793"/>
<dbReference type="SMART" id="SM00823">
    <property type="entry name" value="PKS_PP"/>
    <property type="match status" value="1"/>
</dbReference>
<keyword evidence="3" id="KW-0597">Phosphoprotein</keyword>
<dbReference type="InterPro" id="IPR009081">
    <property type="entry name" value="PP-bd_ACP"/>
</dbReference>
<dbReference type="InterPro" id="IPR036291">
    <property type="entry name" value="NAD(P)-bd_dom_sf"/>
</dbReference>
<sequence length="1421" mass="157625">MTDSSSMLEDRKWHRHNGQLTLPERVEAVLQSLPTVVDCVVVAQQTELIVYVVPLEILIPGELDHQLRSRMAEPLPAVQYVAVSALPLGEDGRIDRLALQRLTVLDSDLARRWEHHLRSLEGIDDAAVLRQSRPQKLPPLHLADLLPQWSASSPETDHLPLPAPAIHASTPAHLLSAPAFADGGTLPKPDDGSFPSTLVELLPWAAAHFPDHGFTFLLADKSERHQTYPQLLVHARCILTALRSRSITPHTPVLLLLDQPEQLVPAFWGCVLGGFVPLIVSVPPSFEQANSQLDKLLHLTSFLSQPPIICNRASETVLKRSLPGSSVLVFEQLDDHPPADTFFLPSPETVALLNLTSGSTGTPKCIPLTHRNLLARARGANLLCEHSSEDILLNWLPFEHIGSISDWHIRGIVAGCRMVYLQKETVLAAPLSWLDLIDRYQISHSWAPNFAYGLVNQALRQHSSRSWNLRSLKMLLSAGETVAASTVEEFYSHLHCCGLARTVLRPAFGMAEVASGITYFQPTQDTPLTVHRLDKAALDNGLAVIPETGHTSTIELIDLGRPIAGMQLRVVDEHNHLLTQRQVGRLQLRGEAVFSGYLQNPQATAAVLLSDGWFDTGDLAFLDNGHLVLVGRHKETIILNGANYYSHDIEQLVESVEGVEASFTAACAVRAEGNATEKLAIFLVAKAGIEPAELLASVRQQVVQKLGVEVEHLLLVEKGDIPKTSIGKIQRRQLQKRMEAGEFLSLQKRMDVLQNNQRTIGDWFYSKQWRQRVLEVSDKEPKGAVLVFVDDSGLGSILKPHLEECVQVEAGEGFQKLGKGHYRLNPTSVEQYGQLLGSVESEGLHLRHILHLWGCRPYRQPQSASDLLRAQETGLQSVLALVQALAAMHDGYTELALRVVTNHLQAVLPGDPIDCAGSTVLGLLRSLDQELPWLDCRHIDLPVEEGEHCRDALLAELVSGRGEREVAYRQGRRWVARLQKVDMVAQVKQPVPFQKGGFYLLTGGLSGIGRSVAKQLLSQYQARLLFVQPTIEKEQREALAALMDSGAEVIAREIDLTNLCGLQEAVEGAKQRWGRHLDGVLHLEQPYRESLVVEETPEQLARFLYPQLQTSWTLHQLLAGQPVPGFFLRIAHASGELGGIVAAGFAAAQSFASAFVQYQRQAGLQNSYCFSFGFWEDFEPGRDYPWRPLAAARGYRFLSRREGWHSLLAALAQGTPSLVAGIDGRSPAVRPYCLDDLHPLEQLTAYYSGETILPSTLQAIPDRFGRASSCNCMRVKAIPRQLNGQVEEQALIAQQSHSRRESVTQAAPQEQVARTIAAVWQQVLQVDRVGLDDSFFDLGGHSILLVQVQQQLQQVLGRQIALLDLFTYPTVGTLAQFLKQGEAAQSPLRQEEQHPEVRQLAIYRQRQLRRQHRQSRQGQVR</sequence>
<reference evidence="5 6" key="1">
    <citation type="journal article" date="2013" name="PLoS ONE">
        <title>Cultivation and Complete Genome Sequencing of Gloeobacter kilaueensis sp. nov., from a Lava Cave in Kilauea Caldera, Hawai'i.</title>
        <authorList>
            <person name="Saw J.H."/>
            <person name="Schatz M."/>
            <person name="Brown M.V."/>
            <person name="Kunkel D.D."/>
            <person name="Foster J.S."/>
            <person name="Shick H."/>
            <person name="Christensen S."/>
            <person name="Hou S."/>
            <person name="Wan X."/>
            <person name="Donachie S.P."/>
        </authorList>
    </citation>
    <scope>NUCLEOTIDE SEQUENCE [LARGE SCALE GENOMIC DNA]</scope>
    <source>
        <strain evidence="6">JS</strain>
    </source>
</reference>
<name>U5QGL8_GLOK1</name>
<evidence type="ECO:0000256" key="2">
    <source>
        <dbReference type="ARBA" id="ARBA00022450"/>
    </source>
</evidence>
<dbReference type="PROSITE" id="PS00455">
    <property type="entry name" value="AMP_BINDING"/>
    <property type="match status" value="1"/>
</dbReference>